<keyword evidence="2" id="KW-1185">Reference proteome</keyword>
<comment type="caution">
    <text evidence="1">The sequence shown here is derived from an EMBL/GenBank/DDBJ whole genome shotgun (WGS) entry which is preliminary data.</text>
</comment>
<proteinExistence type="predicted"/>
<reference evidence="1" key="1">
    <citation type="submission" date="2023-03" db="EMBL/GenBank/DDBJ databases">
        <title>Massive genome expansion in bonnet fungi (Mycena s.s.) driven by repeated elements and novel gene families across ecological guilds.</title>
        <authorList>
            <consortium name="Lawrence Berkeley National Laboratory"/>
            <person name="Harder C.B."/>
            <person name="Miyauchi S."/>
            <person name="Viragh M."/>
            <person name="Kuo A."/>
            <person name="Thoen E."/>
            <person name="Andreopoulos B."/>
            <person name="Lu D."/>
            <person name="Skrede I."/>
            <person name="Drula E."/>
            <person name="Henrissat B."/>
            <person name="Morin E."/>
            <person name="Kohler A."/>
            <person name="Barry K."/>
            <person name="LaButti K."/>
            <person name="Morin E."/>
            <person name="Salamov A."/>
            <person name="Lipzen A."/>
            <person name="Mereny Z."/>
            <person name="Hegedus B."/>
            <person name="Baldrian P."/>
            <person name="Stursova M."/>
            <person name="Weitz H."/>
            <person name="Taylor A."/>
            <person name="Grigoriev I.V."/>
            <person name="Nagy L.G."/>
            <person name="Martin F."/>
            <person name="Kauserud H."/>
        </authorList>
    </citation>
    <scope>NUCLEOTIDE SEQUENCE</scope>
    <source>
        <strain evidence="1">9284</strain>
    </source>
</reference>
<dbReference type="AlphaFoldDB" id="A0AAD7FR73"/>
<gene>
    <name evidence="1" type="ORF">FB45DRAFT_1027368</name>
</gene>
<evidence type="ECO:0000313" key="2">
    <source>
        <dbReference type="Proteomes" id="UP001221142"/>
    </source>
</evidence>
<organism evidence="1 2">
    <name type="scientific">Roridomyces roridus</name>
    <dbReference type="NCBI Taxonomy" id="1738132"/>
    <lineage>
        <taxon>Eukaryota</taxon>
        <taxon>Fungi</taxon>
        <taxon>Dikarya</taxon>
        <taxon>Basidiomycota</taxon>
        <taxon>Agaricomycotina</taxon>
        <taxon>Agaricomycetes</taxon>
        <taxon>Agaricomycetidae</taxon>
        <taxon>Agaricales</taxon>
        <taxon>Marasmiineae</taxon>
        <taxon>Mycenaceae</taxon>
        <taxon>Roridomyces</taxon>
    </lineage>
</organism>
<accession>A0AAD7FR73</accession>
<protein>
    <recommendedName>
        <fullName evidence="3">BTB domain-containing protein</fullName>
    </recommendedName>
</protein>
<dbReference type="Proteomes" id="UP001221142">
    <property type="component" value="Unassembled WGS sequence"/>
</dbReference>
<dbReference type="EMBL" id="JARKIF010000008">
    <property type="protein sequence ID" value="KAJ7633275.1"/>
    <property type="molecule type" value="Genomic_DNA"/>
</dbReference>
<evidence type="ECO:0008006" key="3">
    <source>
        <dbReference type="Google" id="ProtNLM"/>
    </source>
</evidence>
<name>A0AAD7FR73_9AGAR</name>
<evidence type="ECO:0000313" key="1">
    <source>
        <dbReference type="EMBL" id="KAJ7633275.1"/>
    </source>
</evidence>
<sequence length="359" mass="40132">MSSVLYDTDTSPSPLSTVTSVGCASIPCPPTVHCTGRIGHFHPCTLPSPFGPLIGLPFYKTIIWNLHTQDDLQGKSTPAKVDLETLGREFGLLQHRLEGRSGSSDDVLFLAHRKNLDVCAGGFPVGETAGEIPELPESSATLHWLFQFMYPQRHPELDDTTAFKVLERLAEGAEKYQVFPANEFLPHSIGVRNDYVLDSLGVDDGIRNAVHERDDPLAVVASAVRHDYPHAISTVAPMLISIPNLQVVELLPPHLLFPWIRYREEWQRALEDSANLDVANRRHDQDEYNGGPSYGSLALPYMSRFARGISSLRDLDAVFAEEFWQPDDDLNACCGPDFKPWRKFIEERVAQIPPFSEFL</sequence>